<evidence type="ECO:0000313" key="8">
    <source>
        <dbReference type="EMBL" id="TQN03211.1"/>
    </source>
</evidence>
<dbReference type="RefSeq" id="WP_142082892.1">
    <property type="nucleotide sequence ID" value="NZ_VFPV01000002.1"/>
</dbReference>
<dbReference type="Pfam" id="PF17805">
    <property type="entry name" value="AsnC_trans_reg2"/>
    <property type="match status" value="1"/>
</dbReference>
<keyword evidence="1" id="KW-0456">Lyase</keyword>
<dbReference type="InterPro" id="IPR053953">
    <property type="entry name" value="NirdL-like_HTH"/>
</dbReference>
<sequence>MPCLEDLRLMAYLHGGFPLVDEPYAAVAQALGTTEQDVLQRLQRLLDDGYLTRFGPLFQIERAGGQFVLAALSAPEAQFDAVTAQVNALPEVAHNYRREHALNMWFVVAAESPAQATQVLQRIEDTTGLKVHAFPKEREYRVELRLPLLPPGETLPPPLEVPHGAGCV</sequence>
<dbReference type="Proteomes" id="UP000316993">
    <property type="component" value="Unassembled WGS sequence"/>
</dbReference>
<comment type="pathway">
    <text evidence="2">Porphyrin-containing compound metabolism.</text>
</comment>
<dbReference type="Gene3D" id="1.10.10.10">
    <property type="entry name" value="Winged helix-like DNA-binding domain superfamily/Winged helix DNA-binding domain"/>
    <property type="match status" value="1"/>
</dbReference>
<dbReference type="InterPro" id="IPR050684">
    <property type="entry name" value="HTH-Siroheme_Decarb"/>
</dbReference>
<evidence type="ECO:0000256" key="1">
    <source>
        <dbReference type="ARBA" id="ARBA00023239"/>
    </source>
</evidence>
<dbReference type="PROSITE" id="PS00519">
    <property type="entry name" value="HTH_ASNC_1"/>
    <property type="match status" value="1"/>
</dbReference>
<gene>
    <name evidence="8" type="ORF">BDD18_1874</name>
</gene>
<dbReference type="InterPro" id="IPR040523">
    <property type="entry name" value="AsnC_trans_reg2"/>
</dbReference>
<organism evidence="8 9">
    <name type="scientific">Acidovorax temperans</name>
    <dbReference type="NCBI Taxonomy" id="80878"/>
    <lineage>
        <taxon>Bacteria</taxon>
        <taxon>Pseudomonadati</taxon>
        <taxon>Pseudomonadota</taxon>
        <taxon>Betaproteobacteria</taxon>
        <taxon>Burkholderiales</taxon>
        <taxon>Comamonadaceae</taxon>
        <taxon>Acidovorax</taxon>
    </lineage>
</organism>
<dbReference type="PANTHER" id="PTHR43413:SF1">
    <property type="entry name" value="SIROHEME DECARBOXYLASE NIRL SUBUNIT"/>
    <property type="match status" value="1"/>
</dbReference>
<evidence type="ECO:0000256" key="3">
    <source>
        <dbReference type="ARBA" id="ARBA00023457"/>
    </source>
</evidence>
<name>A0A543L791_9BURK</name>
<proteinExistence type="inferred from homology"/>
<evidence type="ECO:0000256" key="2">
    <source>
        <dbReference type="ARBA" id="ARBA00023444"/>
    </source>
</evidence>
<dbReference type="Pfam" id="PF22451">
    <property type="entry name" value="NirdL-like_HTH"/>
    <property type="match status" value="1"/>
</dbReference>
<dbReference type="InterPro" id="IPR019885">
    <property type="entry name" value="Tscrpt_reg_HTH_AsnC-type_CS"/>
</dbReference>
<evidence type="ECO:0000256" key="4">
    <source>
        <dbReference type="ARBA" id="ARBA00023471"/>
    </source>
</evidence>
<protein>
    <recommendedName>
        <fullName evidence="4">siroheme decarboxylase</fullName>
        <ecNumber evidence="4">4.1.1.111</ecNumber>
    </recommendedName>
</protein>
<dbReference type="EC" id="4.1.1.111" evidence="4"/>
<comment type="catalytic activity">
    <reaction evidence="5">
        <text>siroheme + 2 H(+) = 12,18-didecarboxysiroheme + 2 CO2</text>
        <dbReference type="Rhea" id="RHEA:19093"/>
        <dbReference type="ChEBI" id="CHEBI:15378"/>
        <dbReference type="ChEBI" id="CHEBI:16526"/>
        <dbReference type="ChEBI" id="CHEBI:60052"/>
        <dbReference type="ChEBI" id="CHEBI:140497"/>
        <dbReference type="EC" id="4.1.1.111"/>
    </reaction>
</comment>
<evidence type="ECO:0000259" key="6">
    <source>
        <dbReference type="Pfam" id="PF17805"/>
    </source>
</evidence>
<evidence type="ECO:0000313" key="9">
    <source>
        <dbReference type="Proteomes" id="UP000316993"/>
    </source>
</evidence>
<dbReference type="InterPro" id="IPR036388">
    <property type="entry name" value="WH-like_DNA-bd_sf"/>
</dbReference>
<dbReference type="EMBL" id="VFPV01000002">
    <property type="protein sequence ID" value="TQN03211.1"/>
    <property type="molecule type" value="Genomic_DNA"/>
</dbReference>
<evidence type="ECO:0000259" key="7">
    <source>
        <dbReference type="Pfam" id="PF22451"/>
    </source>
</evidence>
<dbReference type="PANTHER" id="PTHR43413">
    <property type="entry name" value="TRANSCRIPTIONAL REGULATOR, ASNC FAMILY"/>
    <property type="match status" value="1"/>
</dbReference>
<reference evidence="8 9" key="1">
    <citation type="submission" date="2019-06" db="EMBL/GenBank/DDBJ databases">
        <title>Genomic Encyclopedia of Archaeal and Bacterial Type Strains, Phase II (KMG-II): from individual species to whole genera.</title>
        <authorList>
            <person name="Goeker M."/>
        </authorList>
    </citation>
    <scope>NUCLEOTIDE SEQUENCE [LARGE SCALE GENOMIC DNA]</scope>
    <source>
        <strain evidence="8 9">DSM 7270</strain>
    </source>
</reference>
<comment type="similarity">
    <text evidence="3">Belongs to the Ahb/Nir family.</text>
</comment>
<accession>A0A543L791</accession>
<feature type="domain" description="Siroheme decarboxylase AsnC-like ligand binding" evidence="6">
    <location>
        <begin position="68"/>
        <end position="140"/>
    </location>
</feature>
<comment type="caution">
    <text evidence="8">The sequence shown here is derived from an EMBL/GenBank/DDBJ whole genome shotgun (WGS) entry which is preliminary data.</text>
</comment>
<feature type="domain" description="Siroheme decarboxylase NirL-like HTH" evidence="7">
    <location>
        <begin position="8"/>
        <end position="50"/>
    </location>
</feature>
<dbReference type="GO" id="GO:0016829">
    <property type="term" value="F:lyase activity"/>
    <property type="evidence" value="ECO:0007669"/>
    <property type="project" value="UniProtKB-KW"/>
</dbReference>
<dbReference type="AlphaFoldDB" id="A0A543L791"/>
<evidence type="ECO:0000256" key="5">
    <source>
        <dbReference type="ARBA" id="ARBA00048470"/>
    </source>
</evidence>
<dbReference type="Gene3D" id="3.30.70.3460">
    <property type="match status" value="1"/>
</dbReference>